<keyword evidence="2" id="KW-0964">Secreted</keyword>
<dbReference type="AlphaFoldDB" id="A0A8J7D0Q3"/>
<gene>
    <name evidence="4" type="ORF">IQ276_13885</name>
</gene>
<evidence type="ECO:0000313" key="4">
    <source>
        <dbReference type="EMBL" id="MBE9023477.1"/>
    </source>
</evidence>
<dbReference type="PANTHER" id="PTHR38340">
    <property type="entry name" value="S-LAYER PROTEIN"/>
    <property type="match status" value="1"/>
</dbReference>
<dbReference type="Pfam" id="PF00353">
    <property type="entry name" value="HemolysinCabind"/>
    <property type="match status" value="1"/>
</dbReference>
<dbReference type="SUPFAM" id="SSF89260">
    <property type="entry name" value="Collagen-binding domain"/>
    <property type="match status" value="2"/>
</dbReference>
<dbReference type="SUPFAM" id="SSF51120">
    <property type="entry name" value="beta-Roll"/>
    <property type="match status" value="1"/>
</dbReference>
<evidence type="ECO:0000256" key="2">
    <source>
        <dbReference type="ARBA" id="ARBA00022525"/>
    </source>
</evidence>
<dbReference type="InterPro" id="IPR001343">
    <property type="entry name" value="Hemolysn_Ca-bd"/>
</dbReference>
<feature type="domain" description="Peptidase C-terminal archaeal/bacterial" evidence="3">
    <location>
        <begin position="216"/>
        <end position="290"/>
    </location>
</feature>
<dbReference type="RefSeq" id="WP_193917140.1">
    <property type="nucleotide sequence ID" value="NZ_JADEXS020000001.1"/>
</dbReference>
<comment type="caution">
    <text evidence="4">The sequence shown here is derived from an EMBL/GenBank/DDBJ whole genome shotgun (WGS) entry which is preliminary data.</text>
</comment>
<dbReference type="PANTHER" id="PTHR38340:SF1">
    <property type="entry name" value="S-LAYER PROTEIN"/>
    <property type="match status" value="1"/>
</dbReference>
<keyword evidence="5" id="KW-1185">Reference proteome</keyword>
<accession>A0A8J7D0Q3</accession>
<dbReference type="InterPro" id="IPR007280">
    <property type="entry name" value="Peptidase_C_arc/bac"/>
</dbReference>
<reference evidence="4" key="1">
    <citation type="submission" date="2020-10" db="EMBL/GenBank/DDBJ databases">
        <authorList>
            <person name="Castelo-Branco R."/>
            <person name="Eusebio N."/>
            <person name="Adriana R."/>
            <person name="Vieira A."/>
            <person name="Brugerolle De Fraissinette N."/>
            <person name="Rezende De Castro R."/>
            <person name="Schneider M.P."/>
            <person name="Vasconcelos V."/>
            <person name="Leao P.N."/>
        </authorList>
    </citation>
    <scope>NUCLEOTIDE SEQUENCE</scope>
    <source>
        <strain evidence="4">LEGE 12446</strain>
    </source>
</reference>
<feature type="domain" description="Peptidase C-terminal archaeal/bacterial" evidence="3">
    <location>
        <begin position="93"/>
        <end position="166"/>
    </location>
</feature>
<dbReference type="PROSITE" id="PS00330">
    <property type="entry name" value="HEMOLYSIN_CALCIUM"/>
    <property type="match status" value="2"/>
</dbReference>
<name>A0A8J7D0Q3_DESMC</name>
<dbReference type="InterPro" id="IPR050557">
    <property type="entry name" value="RTX_toxin/Mannuronan_C5-epim"/>
</dbReference>
<comment type="subcellular location">
    <subcellularLocation>
        <location evidence="1">Secreted</location>
    </subcellularLocation>
</comment>
<dbReference type="Gene3D" id="2.60.120.380">
    <property type="match status" value="2"/>
</dbReference>
<dbReference type="PRINTS" id="PR00313">
    <property type="entry name" value="CABNDNGRPT"/>
</dbReference>
<dbReference type="Pfam" id="PF04151">
    <property type="entry name" value="PPC"/>
    <property type="match status" value="2"/>
</dbReference>
<evidence type="ECO:0000313" key="5">
    <source>
        <dbReference type="Proteomes" id="UP000622533"/>
    </source>
</evidence>
<dbReference type="Gene3D" id="2.150.10.10">
    <property type="entry name" value="Serralysin-like metalloprotease, C-terminal"/>
    <property type="match status" value="1"/>
</dbReference>
<dbReference type="InterPro" id="IPR018511">
    <property type="entry name" value="Hemolysin-typ_Ca-bd_CS"/>
</dbReference>
<organism evidence="4 5">
    <name type="scientific">Desmonostoc muscorum LEGE 12446</name>
    <dbReference type="NCBI Taxonomy" id="1828758"/>
    <lineage>
        <taxon>Bacteria</taxon>
        <taxon>Bacillati</taxon>
        <taxon>Cyanobacteriota</taxon>
        <taxon>Cyanophyceae</taxon>
        <taxon>Nostocales</taxon>
        <taxon>Nostocaceae</taxon>
        <taxon>Desmonostoc</taxon>
    </lineage>
</organism>
<dbReference type="Proteomes" id="UP000622533">
    <property type="component" value="Unassembled WGS sequence"/>
</dbReference>
<sequence>MRKSCNNQRLDAGETITPFTVGSLSANLAAGTYFLHTNGTGEQAAYYLRLVSDYAGNTLGTARSLAAIAGATPPNQTFQDYIEQSFDASSDVNDFYRFDLSSPYEVTLNTTGVAGEDLSLSLIKDANNNGAIDAGDILATSNVLNSPTETLSRLLGAGRYFARVQGVNGSTNYTLTSKFVSPSQDPDDTIAEVNNSAGNTKTLGQFADFTMSPQIDVDLVKFTVSAGQRVGFDVDSRNGSNLNTYLRVFNSSGTQLAANNDGAAPSEASSQFSYLAYTFAQAGTYYVGVSLNPNSNYNPVTGVGDVAGSGSTGEYRLTLNDLGRTFTGDAGNNSIAGGSANDNLNGAGGNDTITGGGGNDVLIGGTGNDLLVGGGGNDTLTGNDGADIYRFTAPSDRLDTINGFSGSGGDKIQISAVGFGGGLVAGSLTPDRFRSGAGITTANTTNQRFIYNTTTGGLFFDADGSLGGSAPLQIATLSGNPALSNSNIAII</sequence>
<evidence type="ECO:0000256" key="1">
    <source>
        <dbReference type="ARBA" id="ARBA00004613"/>
    </source>
</evidence>
<protein>
    <submittedName>
        <fullName evidence="4">Pre-peptidase C-terminal domain-containing protein</fullName>
    </submittedName>
</protein>
<evidence type="ECO:0000259" key="3">
    <source>
        <dbReference type="Pfam" id="PF04151"/>
    </source>
</evidence>
<dbReference type="GO" id="GO:0005576">
    <property type="term" value="C:extracellular region"/>
    <property type="evidence" value="ECO:0007669"/>
    <property type="project" value="UniProtKB-SubCell"/>
</dbReference>
<dbReference type="GO" id="GO:0005509">
    <property type="term" value="F:calcium ion binding"/>
    <property type="evidence" value="ECO:0007669"/>
    <property type="project" value="InterPro"/>
</dbReference>
<dbReference type="EMBL" id="JADEXS010000164">
    <property type="protein sequence ID" value="MBE9023477.1"/>
    <property type="molecule type" value="Genomic_DNA"/>
</dbReference>
<dbReference type="InterPro" id="IPR011049">
    <property type="entry name" value="Serralysin-like_metalloprot_C"/>
</dbReference>
<proteinExistence type="predicted"/>